<keyword evidence="1 9" id="KW-1003">Cell membrane</keyword>
<evidence type="ECO:0000256" key="8">
    <source>
        <dbReference type="ARBA" id="ARBA00023315"/>
    </source>
</evidence>
<name>A0ABQ6E0A5_9GAMM</name>
<accession>A0ABQ6E0A5</accession>
<evidence type="ECO:0000256" key="5">
    <source>
        <dbReference type="ARBA" id="ARBA00022985"/>
    </source>
</evidence>
<evidence type="ECO:0000313" key="10">
    <source>
        <dbReference type="EMBL" id="GLS90668.1"/>
    </source>
</evidence>
<comment type="pathway">
    <text evidence="9">Bacterial outer membrane biogenesis; lipopolysaccharide biosynthesis.</text>
</comment>
<dbReference type="PANTHER" id="PTHR30606:SF9">
    <property type="entry name" value="LIPID A BIOSYNTHESIS LAUROYLTRANSFERASE"/>
    <property type="match status" value="1"/>
</dbReference>
<evidence type="ECO:0000256" key="3">
    <source>
        <dbReference type="ARBA" id="ARBA00022679"/>
    </source>
</evidence>
<dbReference type="RefSeq" id="WP_284203790.1">
    <property type="nucleotide sequence ID" value="NZ_BSPQ01000005.1"/>
</dbReference>
<evidence type="ECO:0000256" key="4">
    <source>
        <dbReference type="ARBA" id="ARBA00022692"/>
    </source>
</evidence>
<keyword evidence="2 9" id="KW-0997">Cell inner membrane</keyword>
<organism evidence="10 11">
    <name type="scientific">Psychromonas marina</name>
    <dbReference type="NCBI Taxonomy" id="88364"/>
    <lineage>
        <taxon>Bacteria</taxon>
        <taxon>Pseudomonadati</taxon>
        <taxon>Pseudomonadota</taxon>
        <taxon>Gammaproteobacteria</taxon>
        <taxon>Alteromonadales</taxon>
        <taxon>Psychromonadaceae</taxon>
        <taxon>Psychromonas</taxon>
    </lineage>
</organism>
<comment type="function">
    <text evidence="9">Catalyzes the transfer of an acyl chain from an acyl-[acyl-carrier-protein] (ACP) to a Kdo(2)-lipid IV(A) to form a Kdo(2)-(acyl)-lipid IV(A).</text>
</comment>
<gene>
    <name evidence="10" type="primary">htrB</name>
    <name evidence="9" type="synonym">lpxL</name>
    <name evidence="10" type="ORF">GCM10007916_17350</name>
</gene>
<keyword evidence="11" id="KW-1185">Reference proteome</keyword>
<dbReference type="HAMAP" id="MF_01942">
    <property type="entry name" value="Lipid_A_LpxL_LpxP"/>
    <property type="match status" value="1"/>
</dbReference>
<dbReference type="Pfam" id="PF03279">
    <property type="entry name" value="Lip_A_acyltrans"/>
    <property type="match status" value="1"/>
</dbReference>
<evidence type="ECO:0000313" key="11">
    <source>
        <dbReference type="Proteomes" id="UP001157353"/>
    </source>
</evidence>
<dbReference type="InterPro" id="IPR004960">
    <property type="entry name" value="LipA_acyltrans"/>
</dbReference>
<dbReference type="Proteomes" id="UP001157353">
    <property type="component" value="Unassembled WGS sequence"/>
</dbReference>
<comment type="subcellular location">
    <subcellularLocation>
        <location evidence="9">Cell inner membrane</location>
        <topology evidence="9">Single-pass membrane protein</topology>
    </subcellularLocation>
</comment>
<keyword evidence="6 9" id="KW-1133">Transmembrane helix</keyword>
<dbReference type="NCBIfam" id="TIGR02207">
    <property type="entry name" value="lipid_A_htrB"/>
    <property type="match status" value="1"/>
</dbReference>
<dbReference type="InterPro" id="IPR011920">
    <property type="entry name" value="Lipid_A_LpxL_LpxP"/>
</dbReference>
<dbReference type="EC" id="2.3.1.241" evidence="9"/>
<protein>
    <recommendedName>
        <fullName evidence="9">Lipid A biosynthesis acyltransferase</fullName>
        <ecNumber evidence="9">2.3.1.241</ecNumber>
    </recommendedName>
    <alternativeName>
        <fullName evidence="9">Kdo(2)-lipid IV(A) acyltransferase</fullName>
    </alternativeName>
</protein>
<comment type="similarity">
    <text evidence="9">Belongs to the LpxL/LpxM/LpxP family.</text>
</comment>
<dbReference type="PIRSF" id="PIRSF026649">
    <property type="entry name" value="MsbB"/>
    <property type="match status" value="1"/>
</dbReference>
<evidence type="ECO:0000256" key="7">
    <source>
        <dbReference type="ARBA" id="ARBA00023136"/>
    </source>
</evidence>
<evidence type="ECO:0000256" key="1">
    <source>
        <dbReference type="ARBA" id="ARBA00022475"/>
    </source>
</evidence>
<evidence type="ECO:0000256" key="6">
    <source>
        <dbReference type="ARBA" id="ARBA00022989"/>
    </source>
</evidence>
<dbReference type="EMBL" id="BSPQ01000005">
    <property type="protein sequence ID" value="GLS90668.1"/>
    <property type="molecule type" value="Genomic_DNA"/>
</dbReference>
<comment type="caution">
    <text evidence="10">The sequence shown here is derived from an EMBL/GenBank/DDBJ whole genome shotgun (WGS) entry which is preliminary data.</text>
</comment>
<keyword evidence="8 9" id="KW-0012">Acyltransferase</keyword>
<dbReference type="CDD" id="cd07984">
    <property type="entry name" value="LPLAT_LABLAT-like"/>
    <property type="match status" value="1"/>
</dbReference>
<keyword evidence="7 9" id="KW-0472">Membrane</keyword>
<comment type="catalytic activity">
    <reaction evidence="9">
        <text>an alpha-Kdo-(2-&gt;4)-alpha-Kdo-(2-&gt;6)-lipid IVA + a fatty acyl-[ACP] = an alpha-Kdo-(2-&gt;4)-alpha-Kdo-(2-&gt;6)-(acyl)-lipid IVA + holo-[ACP]</text>
        <dbReference type="Rhea" id="RHEA:69396"/>
        <dbReference type="Rhea" id="RHEA-COMP:9685"/>
        <dbReference type="Rhea" id="RHEA-COMP:14125"/>
        <dbReference type="ChEBI" id="CHEBI:64479"/>
        <dbReference type="ChEBI" id="CHEBI:138651"/>
        <dbReference type="ChEBI" id="CHEBI:176429"/>
        <dbReference type="ChEBI" id="CHEBI:176430"/>
        <dbReference type="EC" id="2.3.1.241"/>
    </reaction>
</comment>
<keyword evidence="3 9" id="KW-0808">Transferase</keyword>
<evidence type="ECO:0000256" key="9">
    <source>
        <dbReference type="HAMAP-Rule" id="MF_01942"/>
    </source>
</evidence>
<comment type="pathway">
    <text evidence="9">Glycolipid biosynthesis; KDO(2)-lipid A biosynthesis; KDO(2)-lipid A from CMP-3-deoxy-D-manno-octulosonate and lipid IV(A): step 3/4.</text>
</comment>
<proteinExistence type="inferred from homology"/>
<keyword evidence="4 9" id="KW-0812">Transmembrane</keyword>
<reference evidence="11" key="1">
    <citation type="journal article" date="2019" name="Int. J. Syst. Evol. Microbiol.">
        <title>The Global Catalogue of Microorganisms (GCM) 10K type strain sequencing project: providing services to taxonomists for standard genome sequencing and annotation.</title>
        <authorList>
            <consortium name="The Broad Institute Genomics Platform"/>
            <consortium name="The Broad Institute Genome Sequencing Center for Infectious Disease"/>
            <person name="Wu L."/>
            <person name="Ma J."/>
        </authorList>
    </citation>
    <scope>NUCLEOTIDE SEQUENCE [LARGE SCALE GENOMIC DNA]</scope>
    <source>
        <strain evidence="11">NBRC 103166</strain>
    </source>
</reference>
<feature type="short sequence motif" description="HXXXXD motif" evidence="9">
    <location>
        <begin position="131"/>
        <end position="136"/>
    </location>
</feature>
<sequence length="306" mass="35360">MDSYKLKAAFCHPKYWLAWLGILALFLTSLLPYGAILFLGRTMGRIASVFVKKRGHIARRNIELCFPALSPKEIDHKVRLNFENSGIALLEMGMAWFWPSWRVRNLVQVRDVQHVEKAIINGQGIIFLGAHFLTLEMGARALGLTQPCNAVYRKHNNAVLDFWFYWGRMREHKAMLDRKDFKAMLRVLKNADALWYAPDHDYGKHKSSVFAPFFEVENANTVAGTSTLARVKNSCVIPVFLKRLPGTEGYELVFYPALENFPSKDVEADTKATNLQIEKMVLECDDQYMWMHKRFKTRPEGEKSFY</sequence>
<feature type="transmembrane region" description="Helical" evidence="9">
    <location>
        <begin position="16"/>
        <end position="39"/>
    </location>
</feature>
<dbReference type="PANTHER" id="PTHR30606">
    <property type="entry name" value="LIPID A BIOSYNTHESIS LAUROYL ACYLTRANSFERASE"/>
    <property type="match status" value="1"/>
</dbReference>
<evidence type="ECO:0000256" key="2">
    <source>
        <dbReference type="ARBA" id="ARBA00022519"/>
    </source>
</evidence>
<keyword evidence="5 9" id="KW-0448">Lipopolysaccharide biosynthesis</keyword>